<dbReference type="HOGENOM" id="CLU_1213150_0_0_11"/>
<evidence type="ECO:0000256" key="2">
    <source>
        <dbReference type="SAM" id="Phobius"/>
    </source>
</evidence>
<dbReference type="EMBL" id="AMEM01000011">
    <property type="protein sequence ID" value="EKX91576.1"/>
    <property type="molecule type" value="Genomic_DNA"/>
</dbReference>
<evidence type="ECO:0000313" key="3">
    <source>
        <dbReference type="EMBL" id="EKX91576.1"/>
    </source>
</evidence>
<evidence type="ECO:0000256" key="1">
    <source>
        <dbReference type="SAM" id="MobiDB-lite"/>
    </source>
</evidence>
<dbReference type="AlphaFoldDB" id="L1MKV9"/>
<proteinExistence type="predicted"/>
<gene>
    <name evidence="3" type="ORF">HMPREF9997_00650</name>
</gene>
<keyword evidence="4" id="KW-1185">Reference proteome</keyword>
<protein>
    <submittedName>
        <fullName evidence="3">Uncharacterized protein</fullName>
    </submittedName>
</protein>
<feature type="transmembrane region" description="Helical" evidence="2">
    <location>
        <begin position="20"/>
        <end position="41"/>
    </location>
</feature>
<name>L1MKV9_9CORY</name>
<keyword evidence="2" id="KW-0472">Membrane</keyword>
<evidence type="ECO:0000313" key="4">
    <source>
        <dbReference type="Proteomes" id="UP000010445"/>
    </source>
</evidence>
<reference evidence="3 4" key="1">
    <citation type="submission" date="2012-05" db="EMBL/GenBank/DDBJ databases">
        <authorList>
            <person name="Weinstock G."/>
            <person name="Sodergren E."/>
            <person name="Lobos E.A."/>
            <person name="Fulton L."/>
            <person name="Fulton R."/>
            <person name="Courtney L."/>
            <person name="Fronick C."/>
            <person name="O'Laughlin M."/>
            <person name="Godfrey J."/>
            <person name="Wilson R.M."/>
            <person name="Miner T."/>
            <person name="Farmer C."/>
            <person name="Delehaunty K."/>
            <person name="Cordes M."/>
            <person name="Minx P."/>
            <person name="Tomlinson C."/>
            <person name="Chen J."/>
            <person name="Wollam A."/>
            <person name="Pepin K.H."/>
            <person name="Bhonagiri V."/>
            <person name="Zhang X."/>
            <person name="Suruliraj S."/>
            <person name="Warren W."/>
            <person name="Mitreva M."/>
            <person name="Mardis E.R."/>
            <person name="Wilson R.K."/>
        </authorList>
    </citation>
    <scope>NUCLEOTIDE SEQUENCE [LARGE SCALE GENOMIC DNA]</scope>
    <source>
        <strain evidence="3 4">F0235</strain>
    </source>
</reference>
<dbReference type="PATRIC" id="fig|1035195.3.peg.582"/>
<keyword evidence="2" id="KW-0812">Transmembrane</keyword>
<dbReference type="STRING" id="1035195.HMPREF9997_00650"/>
<keyword evidence="2" id="KW-1133">Transmembrane helix</keyword>
<feature type="region of interest" description="Disordered" evidence="1">
    <location>
        <begin position="66"/>
        <end position="87"/>
    </location>
</feature>
<accession>L1MKV9</accession>
<comment type="caution">
    <text evidence="3">The sequence shown here is derived from an EMBL/GenBank/DDBJ whole genome shotgun (WGS) entry which is preliminary data.</text>
</comment>
<dbReference type="Proteomes" id="UP000010445">
    <property type="component" value="Unassembled WGS sequence"/>
</dbReference>
<sequence>MMVSQSPLGTHTNPKIKLSPLVQVLIALGVVALIAIMVLVWTTVFGAKKSDTTALDSSQTITTPTVSVPQLAPSAVPTTPEESLPDSLHKNLPPEIASHVPQEIRDNVVSCHAAAAFGFVFGLPSAQSTSCTWVNMADAESEYGHGTVLFTTDKKLAESARKPLMMKKQDISLKPTQGHDILVSSLSSPGTNFVYITDFASDGATIVYFIEGGKNEAEAFLKKFHLAE</sequence>
<organism evidence="3 4">
    <name type="scientific">Corynebacterium durum F0235</name>
    <dbReference type="NCBI Taxonomy" id="1035195"/>
    <lineage>
        <taxon>Bacteria</taxon>
        <taxon>Bacillati</taxon>
        <taxon>Actinomycetota</taxon>
        <taxon>Actinomycetes</taxon>
        <taxon>Mycobacteriales</taxon>
        <taxon>Corynebacteriaceae</taxon>
        <taxon>Corynebacterium</taxon>
    </lineage>
</organism>